<sequence>MAKERIKKPFYRRWWFWAIAVILVIAIATGGGEDDTDLANDAGDAAPPETEEGTDAAEGEKQEETKTYKIGDAVKVGDVVFTVHGKSTANNVGGEFGQNASGTYLILDVTVKNEGKEAIMTDSSFFKLLQGDTEYNADDSATLYANEAGKGFFLEEINPNLENRGKVVFDVADAKAAYQLQVQSGFWGTETQTIDLQ</sequence>
<evidence type="ECO:0000256" key="2">
    <source>
        <dbReference type="SAM" id="MobiDB-lite"/>
    </source>
</evidence>
<dbReference type="RefSeq" id="WP_207982179.1">
    <property type="nucleotide sequence ID" value="NZ_JAGDEL010000034.1"/>
</dbReference>
<evidence type="ECO:0000256" key="1">
    <source>
        <dbReference type="ARBA" id="ARBA00022729"/>
    </source>
</evidence>
<dbReference type="Pfam" id="PF11611">
    <property type="entry name" value="DUF4352"/>
    <property type="match status" value="1"/>
</dbReference>
<dbReference type="InterPro" id="IPR029050">
    <property type="entry name" value="Immunoprotect_excell_Ig-like"/>
</dbReference>
<feature type="domain" description="DUF4352" evidence="3">
    <location>
        <begin position="68"/>
        <end position="189"/>
    </location>
</feature>
<dbReference type="Proteomes" id="UP000663981">
    <property type="component" value="Unassembled WGS sequence"/>
</dbReference>
<evidence type="ECO:0000313" key="4">
    <source>
        <dbReference type="EMBL" id="MBO1515294.1"/>
    </source>
</evidence>
<comment type="caution">
    <text evidence="4">The sequence shown here is derived from an EMBL/GenBank/DDBJ whole genome shotgun (WGS) entry which is preliminary data.</text>
</comment>
<feature type="region of interest" description="Disordered" evidence="2">
    <location>
        <begin position="36"/>
        <end position="63"/>
    </location>
</feature>
<proteinExistence type="predicted"/>
<gene>
    <name evidence="4" type="ORF">I7822_27145</name>
</gene>
<organism evidence="4 5">
    <name type="scientific">Metabacillus bambusae</name>
    <dbReference type="NCBI Taxonomy" id="2795218"/>
    <lineage>
        <taxon>Bacteria</taxon>
        <taxon>Bacillati</taxon>
        <taxon>Bacillota</taxon>
        <taxon>Bacilli</taxon>
        <taxon>Bacillales</taxon>
        <taxon>Bacillaceae</taxon>
        <taxon>Metabacillus</taxon>
    </lineage>
</organism>
<accession>A0ABS3NAI8</accession>
<name>A0ABS3NAI8_9BACI</name>
<keyword evidence="1" id="KW-0732">Signal</keyword>
<evidence type="ECO:0000259" key="3">
    <source>
        <dbReference type="Pfam" id="PF11611"/>
    </source>
</evidence>
<dbReference type="InterPro" id="IPR029051">
    <property type="entry name" value="DUF4352"/>
</dbReference>
<dbReference type="EMBL" id="JAGDEL010000034">
    <property type="protein sequence ID" value="MBO1515294.1"/>
    <property type="molecule type" value="Genomic_DNA"/>
</dbReference>
<dbReference type="Gene3D" id="2.60.40.1240">
    <property type="match status" value="1"/>
</dbReference>
<keyword evidence="5" id="KW-1185">Reference proteome</keyword>
<reference evidence="4 5" key="1">
    <citation type="submission" date="2021-03" db="EMBL/GenBank/DDBJ databases">
        <title>Whole genome sequence of Metabacillus bambusae BG109.</title>
        <authorList>
            <person name="Jeong J.W."/>
        </authorList>
    </citation>
    <scope>NUCLEOTIDE SEQUENCE [LARGE SCALE GENOMIC DNA]</scope>
    <source>
        <strain evidence="4 5">BG109</strain>
    </source>
</reference>
<protein>
    <submittedName>
        <fullName evidence="4">DUF4352 domain-containing protein</fullName>
    </submittedName>
</protein>
<evidence type="ECO:0000313" key="5">
    <source>
        <dbReference type="Proteomes" id="UP000663981"/>
    </source>
</evidence>